<feature type="domain" description="Nuclease associated modular" evidence="1">
    <location>
        <begin position="106"/>
        <end position="122"/>
    </location>
</feature>
<dbReference type="GO" id="GO:0003677">
    <property type="term" value="F:DNA binding"/>
    <property type="evidence" value="ECO:0007669"/>
    <property type="project" value="InterPro"/>
</dbReference>
<reference evidence="2" key="1">
    <citation type="submission" date="2020-05" db="EMBL/GenBank/DDBJ databases">
        <authorList>
            <person name="Chiriac C."/>
            <person name="Salcher M."/>
            <person name="Ghai R."/>
            <person name="Kavagutti S V."/>
        </authorList>
    </citation>
    <scope>NUCLEOTIDE SEQUENCE</scope>
</reference>
<dbReference type="SUPFAM" id="SSF64496">
    <property type="entry name" value="DNA-binding domain of intron-encoded endonucleases"/>
    <property type="match status" value="1"/>
</dbReference>
<sequence length="184" mass="21608">MIHFYCYDVTKTILISDQPIDKVKSKYGHRYELLNSIRDNSAVDIIRTRLLRSYGSYKFVEWYQTVRKPMSEETRRKMSEAKMGKPRDEATRQKIAAGLKGRSNFQGKKHSTETRDVMAGKKLGNDHAKDSYWAYDPRADKETRVKDRNKLPPGYILGRDYDSIEVGLYHIDEHRKSRRANNSR</sequence>
<dbReference type="InterPro" id="IPR003611">
    <property type="entry name" value="NUMOD3"/>
</dbReference>
<name>A0A6J7WYN3_9CAUD</name>
<evidence type="ECO:0000259" key="1">
    <source>
        <dbReference type="SMART" id="SM00496"/>
    </source>
</evidence>
<protein>
    <submittedName>
        <fullName evidence="2">Nuclease associated modular domain 3</fullName>
    </submittedName>
</protein>
<accession>A0A6J7WYN3</accession>
<dbReference type="Pfam" id="PF07460">
    <property type="entry name" value="NUMOD3"/>
    <property type="match status" value="1"/>
</dbReference>
<feature type="domain" description="Nuclease associated modular" evidence="1">
    <location>
        <begin position="83"/>
        <end position="99"/>
    </location>
</feature>
<dbReference type="SMART" id="SM00496">
    <property type="entry name" value="IENR2"/>
    <property type="match status" value="3"/>
</dbReference>
<evidence type="ECO:0000313" key="2">
    <source>
        <dbReference type="EMBL" id="CAB5221968.1"/>
    </source>
</evidence>
<gene>
    <name evidence="2" type="ORF">UFOVP242_182</name>
</gene>
<organism evidence="2">
    <name type="scientific">uncultured Caudovirales phage</name>
    <dbReference type="NCBI Taxonomy" id="2100421"/>
    <lineage>
        <taxon>Viruses</taxon>
        <taxon>Duplodnaviria</taxon>
        <taxon>Heunggongvirae</taxon>
        <taxon>Uroviricota</taxon>
        <taxon>Caudoviricetes</taxon>
        <taxon>Peduoviridae</taxon>
        <taxon>Maltschvirus</taxon>
        <taxon>Maltschvirus maltsch</taxon>
    </lineage>
</organism>
<proteinExistence type="predicted"/>
<dbReference type="EMBL" id="LR798294">
    <property type="protein sequence ID" value="CAB5221968.1"/>
    <property type="molecule type" value="Genomic_DNA"/>
</dbReference>
<feature type="domain" description="Nuclease associated modular" evidence="1">
    <location>
        <begin position="66"/>
        <end position="82"/>
    </location>
</feature>